<accession>A0ABT2YC74</accession>
<keyword evidence="16" id="KW-1185">Reference proteome</keyword>
<dbReference type="SUPFAM" id="SSF53955">
    <property type="entry name" value="Lysozyme-like"/>
    <property type="match status" value="1"/>
</dbReference>
<keyword evidence="4" id="KW-0121">Carboxypeptidase</keyword>
<feature type="domain" description="Penicillin-binding protein transpeptidase" evidence="12">
    <location>
        <begin position="304"/>
        <end position="529"/>
    </location>
</feature>
<evidence type="ECO:0000256" key="11">
    <source>
        <dbReference type="ARBA" id="ARBA00049902"/>
    </source>
</evidence>
<dbReference type="PANTHER" id="PTHR32282:SF15">
    <property type="entry name" value="PENICILLIN-BINDING PROTEIN 1C"/>
    <property type="match status" value="1"/>
</dbReference>
<evidence type="ECO:0000256" key="5">
    <source>
        <dbReference type="ARBA" id="ARBA00022670"/>
    </source>
</evidence>
<dbReference type="Gene3D" id="3.40.710.10">
    <property type="entry name" value="DD-peptidase/beta-lactamase superfamily"/>
    <property type="match status" value="1"/>
</dbReference>
<sequence>MIGRWFGLLALWVGLGLGLTGPALAQPSFEQLRSAHRVSDFTLLAASGEALQTLRLDHQRRALDWVGLDELSPALLQALLLGEDKRFYEHSGVDWSAVARSAWGNLWNTRTSGASTLTMQLAGLIDAGLARPASGRSLPQKLGQVWLAGRLERQWSKAQIVEAYLNSVPFRGELVGINALAQTLFGKYPVGLSPEEAALAAAMLRAPNASPALLAQRACGLLRLMGRAQAQGCAALKGDTEALLARRPAKPLGEQLAPHFARQVLRADGPARQRSSLDARLQRYAMTLLKQQLAELSGRNVEDGAVLVLDNASGQVLAWVGSSGELSSAAQVDGVLARRQPGSTLKPFIYQLALEKRLITPASLLDDSPAQISTPAGLYLPQNYDHEFKGYVSARSALGNSLNVPAVRLTAMLGAESLFERFNALGLALPETSGFYGLSLALGSSDVSLLALSNAYRSMANGGQFTPLRLSERGASAPRRVSTAAASFITADMLADNNARARTFGFDSVLATAGFAAVKTGTSKDMRDNWCLGFTQHYTIGVWVGNASGEAMHGVSGVSGAAPIWAKLAHYLHQGQASRPPRPPPGVLQRQLVFEAEREPARPEWFIKGTEQTQIRATALMRSNGGSGISNPLGGSIYALDPDIPPQAQMIRFEGQAGQWELDGRVLGTGSHWSWAPWPGQHQLRLLGAQGQVLQQLRFEVRGAALKTLKR</sequence>
<dbReference type="EMBL" id="JAJIRN010000002">
    <property type="protein sequence ID" value="MCV2367632.1"/>
    <property type="molecule type" value="Genomic_DNA"/>
</dbReference>
<dbReference type="InterPro" id="IPR023346">
    <property type="entry name" value="Lysozyme-like_dom_sf"/>
</dbReference>
<keyword evidence="6" id="KW-0328">Glycosyltransferase</keyword>
<name>A0ABT2YC74_9BURK</name>
<comment type="caution">
    <text evidence="15">The sequence shown here is derived from an EMBL/GenBank/DDBJ whole genome shotgun (WGS) entry which is preliminary data.</text>
</comment>
<evidence type="ECO:0000256" key="9">
    <source>
        <dbReference type="ARBA" id="ARBA00023268"/>
    </source>
</evidence>
<dbReference type="Proteomes" id="UP001209701">
    <property type="component" value="Unassembled WGS sequence"/>
</dbReference>
<comment type="similarity">
    <text evidence="3">In the N-terminal section; belongs to the glycosyltransferase 51 family.</text>
</comment>
<feature type="domain" description="Glycosyl transferase family 51" evidence="13">
    <location>
        <begin position="51"/>
        <end position="220"/>
    </location>
</feature>
<reference evidence="15 16" key="1">
    <citation type="submission" date="2021-11" db="EMBL/GenBank/DDBJ databases">
        <authorList>
            <person name="Liang Q."/>
            <person name="Mou H."/>
            <person name="Liu Z."/>
        </authorList>
    </citation>
    <scope>NUCLEOTIDE SEQUENCE [LARGE SCALE GENOMIC DNA]</scope>
    <source>
        <strain evidence="15 16">CHU3</strain>
    </source>
</reference>
<dbReference type="Pfam" id="PF00905">
    <property type="entry name" value="Transpeptidase"/>
    <property type="match status" value="1"/>
</dbReference>
<evidence type="ECO:0000256" key="8">
    <source>
        <dbReference type="ARBA" id="ARBA00022801"/>
    </source>
</evidence>
<keyword evidence="7" id="KW-0808">Transferase</keyword>
<evidence type="ECO:0000256" key="1">
    <source>
        <dbReference type="ARBA" id="ARBA00004752"/>
    </source>
</evidence>
<comment type="pathway">
    <text evidence="1">Cell wall biogenesis; peptidoglycan biosynthesis.</text>
</comment>
<organism evidence="15 16">
    <name type="scientific">Roseateles oligotrophus</name>
    <dbReference type="NCBI Taxonomy" id="1769250"/>
    <lineage>
        <taxon>Bacteria</taxon>
        <taxon>Pseudomonadati</taxon>
        <taxon>Pseudomonadota</taxon>
        <taxon>Betaproteobacteria</taxon>
        <taxon>Burkholderiales</taxon>
        <taxon>Sphaerotilaceae</taxon>
        <taxon>Roseateles</taxon>
    </lineage>
</organism>
<evidence type="ECO:0000256" key="6">
    <source>
        <dbReference type="ARBA" id="ARBA00022676"/>
    </source>
</evidence>
<dbReference type="SUPFAM" id="SSF56601">
    <property type="entry name" value="beta-lactamase/transpeptidase-like"/>
    <property type="match status" value="1"/>
</dbReference>
<evidence type="ECO:0000313" key="16">
    <source>
        <dbReference type="Proteomes" id="UP001209701"/>
    </source>
</evidence>
<evidence type="ECO:0000259" key="12">
    <source>
        <dbReference type="Pfam" id="PF00905"/>
    </source>
</evidence>
<evidence type="ECO:0000259" key="13">
    <source>
        <dbReference type="Pfam" id="PF00912"/>
    </source>
</evidence>
<evidence type="ECO:0000256" key="7">
    <source>
        <dbReference type="ARBA" id="ARBA00022679"/>
    </source>
</evidence>
<keyword evidence="9" id="KW-0511">Multifunctional enzyme</keyword>
<keyword evidence="5" id="KW-0645">Protease</keyword>
<dbReference type="InterPro" id="IPR001460">
    <property type="entry name" value="PCN-bd_Tpept"/>
</dbReference>
<evidence type="ECO:0000259" key="14">
    <source>
        <dbReference type="Pfam" id="PF06832"/>
    </source>
</evidence>
<comment type="catalytic activity">
    <reaction evidence="11">
        <text>[GlcNAc-(1-&gt;4)-Mur2Ac(oyl-L-Ala-gamma-D-Glu-L-Lys-D-Ala-D-Ala)](n)-di-trans,octa-cis-undecaprenyl diphosphate + beta-D-GlcNAc-(1-&gt;4)-Mur2Ac(oyl-L-Ala-gamma-D-Glu-L-Lys-D-Ala-D-Ala)-di-trans,octa-cis-undecaprenyl diphosphate = [GlcNAc-(1-&gt;4)-Mur2Ac(oyl-L-Ala-gamma-D-Glu-L-Lys-D-Ala-D-Ala)](n+1)-di-trans,octa-cis-undecaprenyl diphosphate + di-trans,octa-cis-undecaprenyl diphosphate + H(+)</text>
        <dbReference type="Rhea" id="RHEA:23708"/>
        <dbReference type="Rhea" id="RHEA-COMP:9602"/>
        <dbReference type="Rhea" id="RHEA-COMP:9603"/>
        <dbReference type="ChEBI" id="CHEBI:15378"/>
        <dbReference type="ChEBI" id="CHEBI:58405"/>
        <dbReference type="ChEBI" id="CHEBI:60033"/>
        <dbReference type="ChEBI" id="CHEBI:78435"/>
        <dbReference type="EC" id="2.4.99.28"/>
    </reaction>
</comment>
<dbReference type="EC" id="2.4.99.28" evidence="10"/>
<dbReference type="InterPro" id="IPR009647">
    <property type="entry name" value="PBP_C"/>
</dbReference>
<dbReference type="InterPro" id="IPR012338">
    <property type="entry name" value="Beta-lactam/transpept-like"/>
</dbReference>
<dbReference type="RefSeq" id="WP_263570244.1">
    <property type="nucleotide sequence ID" value="NZ_JAJIRN010000002.1"/>
</dbReference>
<keyword evidence="8" id="KW-0378">Hydrolase</keyword>
<evidence type="ECO:0000256" key="10">
    <source>
        <dbReference type="ARBA" id="ARBA00044770"/>
    </source>
</evidence>
<protein>
    <recommendedName>
        <fullName evidence="10">peptidoglycan glycosyltransferase</fullName>
        <ecNumber evidence="10">2.4.99.28</ecNumber>
    </recommendedName>
</protein>
<dbReference type="Pfam" id="PF00912">
    <property type="entry name" value="Transgly"/>
    <property type="match status" value="1"/>
</dbReference>
<comment type="similarity">
    <text evidence="2">In the C-terminal section; belongs to the transpeptidase family.</text>
</comment>
<evidence type="ECO:0000256" key="4">
    <source>
        <dbReference type="ARBA" id="ARBA00022645"/>
    </source>
</evidence>
<proteinExistence type="inferred from homology"/>
<dbReference type="Pfam" id="PF06832">
    <property type="entry name" value="BiPBP_C"/>
    <property type="match status" value="1"/>
</dbReference>
<dbReference type="InterPro" id="IPR001264">
    <property type="entry name" value="Glyco_trans_51"/>
</dbReference>
<gene>
    <name evidence="15" type="primary">pbpC</name>
    <name evidence="15" type="ORF">LNV07_05940</name>
</gene>
<dbReference type="NCBIfam" id="TIGR02073">
    <property type="entry name" value="PBP_1c"/>
    <property type="match status" value="1"/>
</dbReference>
<dbReference type="Gene3D" id="1.10.3810.10">
    <property type="entry name" value="Biosynthetic peptidoglycan transglycosylase-like"/>
    <property type="match status" value="1"/>
</dbReference>
<evidence type="ECO:0000256" key="3">
    <source>
        <dbReference type="ARBA" id="ARBA00007739"/>
    </source>
</evidence>
<feature type="domain" description="Penicillin-binding C-terminal" evidence="14">
    <location>
        <begin position="627"/>
        <end position="699"/>
    </location>
</feature>
<dbReference type="InterPro" id="IPR050396">
    <property type="entry name" value="Glycosyltr_51/Transpeptidase"/>
</dbReference>
<dbReference type="InterPro" id="IPR011815">
    <property type="entry name" value="PBP_1c"/>
</dbReference>
<dbReference type="InterPro" id="IPR036950">
    <property type="entry name" value="PBP_transglycosylase"/>
</dbReference>
<dbReference type="PANTHER" id="PTHR32282">
    <property type="entry name" value="BINDING PROTEIN TRANSPEPTIDASE, PUTATIVE-RELATED"/>
    <property type="match status" value="1"/>
</dbReference>
<evidence type="ECO:0000256" key="2">
    <source>
        <dbReference type="ARBA" id="ARBA00007090"/>
    </source>
</evidence>
<evidence type="ECO:0000313" key="15">
    <source>
        <dbReference type="EMBL" id="MCV2367632.1"/>
    </source>
</evidence>